<keyword evidence="3" id="KW-0723">Serine/threonine-protein kinase</keyword>
<dbReference type="PROSITE" id="PS50081">
    <property type="entry name" value="ZF_DAG_PE_2"/>
    <property type="match status" value="2"/>
</dbReference>
<dbReference type="SMART" id="SM00239">
    <property type="entry name" value="C2"/>
    <property type="match status" value="1"/>
</dbReference>
<evidence type="ECO:0000256" key="6">
    <source>
        <dbReference type="ARBA" id="ARBA00022723"/>
    </source>
</evidence>
<dbReference type="FunFam" id="1.10.510.10:FF:000634">
    <property type="entry name" value="Protein kinase C"/>
    <property type="match status" value="1"/>
</dbReference>
<accession>A0ABD2QD37</accession>
<dbReference type="InterPro" id="IPR046349">
    <property type="entry name" value="C1-like_sf"/>
</dbReference>
<feature type="domain" description="C2" evidence="15">
    <location>
        <begin position="157"/>
        <end position="275"/>
    </location>
</feature>
<dbReference type="InterPro" id="IPR035892">
    <property type="entry name" value="C2_domain_sf"/>
</dbReference>
<evidence type="ECO:0000256" key="7">
    <source>
        <dbReference type="ARBA" id="ARBA00022737"/>
    </source>
</evidence>
<evidence type="ECO:0000256" key="8">
    <source>
        <dbReference type="ARBA" id="ARBA00022741"/>
    </source>
</evidence>
<dbReference type="PROSITE" id="PS50004">
    <property type="entry name" value="C2"/>
    <property type="match status" value="1"/>
</dbReference>
<evidence type="ECO:0000256" key="9">
    <source>
        <dbReference type="ARBA" id="ARBA00022771"/>
    </source>
</evidence>
<evidence type="ECO:0000313" key="18">
    <source>
        <dbReference type="EMBL" id="KAL3317137.1"/>
    </source>
</evidence>
<dbReference type="PROSITE" id="PS50011">
    <property type="entry name" value="PROTEIN_KINASE_DOM"/>
    <property type="match status" value="1"/>
</dbReference>
<evidence type="ECO:0000256" key="1">
    <source>
        <dbReference type="ARBA" id="ARBA00005490"/>
    </source>
</evidence>
<keyword evidence="12 14" id="KW-0067">ATP-binding</keyword>
<dbReference type="SUPFAM" id="SSF57889">
    <property type="entry name" value="Cysteine-rich domain"/>
    <property type="match status" value="2"/>
</dbReference>
<evidence type="ECO:0000256" key="13">
    <source>
        <dbReference type="ARBA" id="ARBA00056408"/>
    </source>
</evidence>
<keyword evidence="10" id="KW-0418">Kinase</keyword>
<proteinExistence type="inferred from homology"/>
<dbReference type="FunFam" id="3.30.200.20:FF:000080">
    <property type="entry name" value="Protein kinase C"/>
    <property type="match status" value="1"/>
</dbReference>
<dbReference type="InterPro" id="IPR011009">
    <property type="entry name" value="Kinase-like_dom_sf"/>
</dbReference>
<dbReference type="SMART" id="SM00220">
    <property type="entry name" value="S_TKc"/>
    <property type="match status" value="1"/>
</dbReference>
<dbReference type="PRINTS" id="PR00360">
    <property type="entry name" value="C2DOMAIN"/>
</dbReference>
<dbReference type="Proteomes" id="UP001626550">
    <property type="component" value="Unassembled WGS sequence"/>
</dbReference>
<keyword evidence="7" id="KW-0677">Repeat</keyword>
<dbReference type="PRINTS" id="PR00008">
    <property type="entry name" value="DAGPEDOMAIN"/>
</dbReference>
<evidence type="ECO:0000313" key="19">
    <source>
        <dbReference type="Proteomes" id="UP001626550"/>
    </source>
</evidence>
<feature type="domain" description="Protein kinase" evidence="16">
    <location>
        <begin position="344"/>
        <end position="521"/>
    </location>
</feature>
<gene>
    <name evidence="18" type="ORF">Ciccas_004208</name>
</gene>
<dbReference type="SUPFAM" id="SSF56112">
    <property type="entry name" value="Protein kinase-like (PK-like)"/>
    <property type="match status" value="1"/>
</dbReference>
<dbReference type="PROSITE" id="PS00479">
    <property type="entry name" value="ZF_DAG_PE_1"/>
    <property type="match status" value="1"/>
</dbReference>
<evidence type="ECO:0000256" key="11">
    <source>
        <dbReference type="ARBA" id="ARBA00022833"/>
    </source>
</evidence>
<dbReference type="InterPro" id="IPR020454">
    <property type="entry name" value="DAG/PE-bd"/>
</dbReference>
<dbReference type="GO" id="GO:0004697">
    <property type="term" value="F:diacylglycerol-dependent serine/threonine kinase activity"/>
    <property type="evidence" value="ECO:0007669"/>
    <property type="project" value="UniProtKB-EC"/>
</dbReference>
<comment type="caution">
    <text evidence="18">The sequence shown here is derived from an EMBL/GenBank/DDBJ whole genome shotgun (WGS) entry which is preliminary data.</text>
</comment>
<dbReference type="EC" id="2.7.11.13" evidence="2"/>
<dbReference type="InterPro" id="IPR000008">
    <property type="entry name" value="C2_dom"/>
</dbReference>
<keyword evidence="6" id="KW-0479">Metal-binding</keyword>
<dbReference type="Gene3D" id="1.10.510.10">
    <property type="entry name" value="Transferase(Phosphotransferase) domain 1"/>
    <property type="match status" value="1"/>
</dbReference>
<dbReference type="InterPro" id="IPR008271">
    <property type="entry name" value="Ser/Thr_kinase_AS"/>
</dbReference>
<keyword evidence="5" id="KW-0808">Transferase</keyword>
<evidence type="ECO:0000259" key="16">
    <source>
        <dbReference type="PROSITE" id="PS50011"/>
    </source>
</evidence>
<evidence type="ECO:0000256" key="2">
    <source>
        <dbReference type="ARBA" id="ARBA00012429"/>
    </source>
</evidence>
<keyword evidence="4" id="KW-0597">Phosphoprotein</keyword>
<dbReference type="InterPro" id="IPR017441">
    <property type="entry name" value="Protein_kinase_ATP_BS"/>
</dbReference>
<evidence type="ECO:0000256" key="14">
    <source>
        <dbReference type="PROSITE-ProRule" id="PRU10141"/>
    </source>
</evidence>
<dbReference type="PROSITE" id="PS00108">
    <property type="entry name" value="PROTEIN_KINASE_ST"/>
    <property type="match status" value="1"/>
</dbReference>
<keyword evidence="8 14" id="KW-0547">Nucleotide-binding</keyword>
<dbReference type="CDD" id="cd04026">
    <property type="entry name" value="C2_PKC_alpha_gamma"/>
    <property type="match status" value="1"/>
</dbReference>
<dbReference type="Gene3D" id="2.60.40.150">
    <property type="entry name" value="C2 domain"/>
    <property type="match status" value="1"/>
</dbReference>
<dbReference type="Gene3D" id="3.30.60.20">
    <property type="match status" value="2"/>
</dbReference>
<dbReference type="InterPro" id="IPR002219">
    <property type="entry name" value="PKC_DAG/PE"/>
</dbReference>
<feature type="binding site" evidence="14">
    <location>
        <position position="373"/>
    </location>
    <ligand>
        <name>ATP</name>
        <dbReference type="ChEBI" id="CHEBI:30616"/>
    </ligand>
</feature>
<protein>
    <recommendedName>
        <fullName evidence="2">protein kinase C</fullName>
        <ecNumber evidence="2">2.7.11.13</ecNumber>
    </recommendedName>
</protein>
<dbReference type="EMBL" id="JBJKFK010000423">
    <property type="protein sequence ID" value="KAL3317137.1"/>
    <property type="molecule type" value="Genomic_DNA"/>
</dbReference>
<dbReference type="GO" id="GO:0008270">
    <property type="term" value="F:zinc ion binding"/>
    <property type="evidence" value="ECO:0007669"/>
    <property type="project" value="UniProtKB-KW"/>
</dbReference>
<dbReference type="SMART" id="SM00109">
    <property type="entry name" value="C1"/>
    <property type="match status" value="2"/>
</dbReference>
<feature type="domain" description="Phorbol-ester/DAG-type" evidence="17">
    <location>
        <begin position="30"/>
        <end position="80"/>
    </location>
</feature>
<dbReference type="PANTHER" id="PTHR24351">
    <property type="entry name" value="RIBOSOMAL PROTEIN S6 KINASE"/>
    <property type="match status" value="1"/>
</dbReference>
<comment type="similarity">
    <text evidence="1">Belongs to the protein kinase superfamily. AGC Ser/Thr protein kinase family. PKC subfamily.</text>
</comment>
<evidence type="ECO:0000259" key="15">
    <source>
        <dbReference type="PROSITE" id="PS50004"/>
    </source>
</evidence>
<dbReference type="CDD" id="cd20833">
    <property type="entry name" value="C1_cPKC_rpt1"/>
    <property type="match status" value="1"/>
</dbReference>
<dbReference type="Pfam" id="PF00130">
    <property type="entry name" value="C1_1"/>
    <property type="match status" value="2"/>
</dbReference>
<dbReference type="FunFam" id="3.30.60.20:FF:000006">
    <property type="entry name" value="Protein kinase C"/>
    <property type="match status" value="1"/>
</dbReference>
<organism evidence="18 19">
    <name type="scientific">Cichlidogyrus casuarinus</name>
    <dbReference type="NCBI Taxonomy" id="1844966"/>
    <lineage>
        <taxon>Eukaryota</taxon>
        <taxon>Metazoa</taxon>
        <taxon>Spiralia</taxon>
        <taxon>Lophotrochozoa</taxon>
        <taxon>Platyhelminthes</taxon>
        <taxon>Monogenea</taxon>
        <taxon>Monopisthocotylea</taxon>
        <taxon>Dactylogyridea</taxon>
        <taxon>Ancyrocephalidae</taxon>
        <taxon>Cichlidogyrus</taxon>
    </lineage>
</organism>
<evidence type="ECO:0000256" key="3">
    <source>
        <dbReference type="ARBA" id="ARBA00022527"/>
    </source>
</evidence>
<dbReference type="Pfam" id="PF00168">
    <property type="entry name" value="C2"/>
    <property type="match status" value="1"/>
</dbReference>
<evidence type="ECO:0000256" key="4">
    <source>
        <dbReference type="ARBA" id="ARBA00022553"/>
    </source>
</evidence>
<comment type="function">
    <text evidence="13">PKC is activated by diacylglycerol which in turn phosphorylates a range of cellular proteins. PKC also serves as the receptor for phorbol esters, a class of tumor promoters.</text>
</comment>
<evidence type="ECO:0000256" key="10">
    <source>
        <dbReference type="ARBA" id="ARBA00022777"/>
    </source>
</evidence>
<dbReference type="Gene3D" id="3.30.200.20">
    <property type="entry name" value="Phosphorylase Kinase, domain 1"/>
    <property type="match status" value="1"/>
</dbReference>
<evidence type="ECO:0000256" key="5">
    <source>
        <dbReference type="ARBA" id="ARBA00022679"/>
    </source>
</evidence>
<evidence type="ECO:0000259" key="17">
    <source>
        <dbReference type="PROSITE" id="PS50081"/>
    </source>
</evidence>
<dbReference type="InterPro" id="IPR000719">
    <property type="entry name" value="Prot_kinase_dom"/>
</dbReference>
<feature type="domain" description="Phorbol-ester/DAG-type" evidence="17">
    <location>
        <begin position="94"/>
        <end position="150"/>
    </location>
</feature>
<dbReference type="SUPFAM" id="SSF49562">
    <property type="entry name" value="C2 domain (Calcium/lipid-binding domain, CaLB)"/>
    <property type="match status" value="1"/>
</dbReference>
<sequence>MTLGKNTEEDDTEFQRKGAFRQKFVHEIKGHKFMARFFKQPTFCGHCKDFIWGFGKQGVQCKICCFAVHRRCHELVTFKCPGADHGQNTEGRKCHKFVETTYSIPTFCDHCGSLLYGISNQGLQCTSKLSILNCSYNIHKKCERHVPKLCGIDITERRGRISVKLIYENNKIKISVIEAKNLMPMDANGLADPYVKIKLSNEDDKSRRHKTKVHKEDLCPTFNEEFVIDYRPDDDAKRIIVEVWDWDRASKDDFMGSLSFGVTEVIQASSRDAKFTLNGWFKLLSEEEGKYYSIPCQDESNQPNLADLKDDPDSQKDMNFLGKSYNPVDGKEIAQTDRVIYHDFKFLAVLGKGSFGKVMLAEHKQTKCLYAIKILKKAVIIQDDDMDCILVEKNVLSLQKRSPFLVRMHSCFQTSDRLFFAMEFVNGGDLMFRVQHEGKLKEHAAVFYSAEVLLGIGFLHSNGVVYRDLKLDNVMLDLFGHVKITDFGMCKEGIKSFNDVTTTFCGTPDYIAPEVSFRFIT</sequence>
<keyword evidence="19" id="KW-1185">Reference proteome</keyword>
<keyword evidence="11" id="KW-0862">Zinc</keyword>
<dbReference type="GO" id="GO:0005524">
    <property type="term" value="F:ATP binding"/>
    <property type="evidence" value="ECO:0007669"/>
    <property type="project" value="UniProtKB-UniRule"/>
</dbReference>
<name>A0ABD2QD37_9PLAT</name>
<evidence type="ECO:0000256" key="12">
    <source>
        <dbReference type="ARBA" id="ARBA00022840"/>
    </source>
</evidence>
<reference evidence="18 19" key="1">
    <citation type="submission" date="2024-11" db="EMBL/GenBank/DDBJ databases">
        <title>Adaptive evolution of stress response genes in parasites aligns with host niche diversity.</title>
        <authorList>
            <person name="Hahn C."/>
            <person name="Resl P."/>
        </authorList>
    </citation>
    <scope>NUCLEOTIDE SEQUENCE [LARGE SCALE GENOMIC DNA]</scope>
    <source>
        <strain evidence="18">EGGRZ-B1_66</strain>
        <tissue evidence="18">Body</tissue>
    </source>
</reference>
<dbReference type="AlphaFoldDB" id="A0ABD2QD37"/>
<dbReference type="PROSITE" id="PS00107">
    <property type="entry name" value="PROTEIN_KINASE_ATP"/>
    <property type="match status" value="1"/>
</dbReference>
<keyword evidence="9" id="KW-0863">Zinc-finger</keyword>
<dbReference type="Pfam" id="PF00069">
    <property type="entry name" value="Pkinase"/>
    <property type="match status" value="1"/>
</dbReference>